<name>A0A0F5MPC4_9RICK</name>
<accession>A0A0F5MPC4</accession>
<keyword evidence="2" id="KW-1185">Reference proteome</keyword>
<sequence>MNIHITPTSSSSILPYASSNKAMPKASVIIPQEASRKMDSLKNIPIDLYRTMEYELAESPRITNPEMISDIEGMISNGKARPQQFIAKDQFTFTLFKMPDGVLYTRITDHTSGSIIYYPSLDTVSFERAMKPFSDSLV</sequence>
<organism evidence="1 2">
    <name type="scientific">Candidatus Arcanibacter lacustris</name>
    <dbReference type="NCBI Taxonomy" id="1607817"/>
    <lineage>
        <taxon>Bacteria</taxon>
        <taxon>Pseudomonadati</taxon>
        <taxon>Pseudomonadota</taxon>
        <taxon>Alphaproteobacteria</taxon>
        <taxon>Rickettsiales</taxon>
        <taxon>Candidatus Arcanibacter</taxon>
    </lineage>
</organism>
<dbReference type="EMBL" id="JYHA01000058">
    <property type="protein sequence ID" value="KKB96541.1"/>
    <property type="molecule type" value="Genomic_DNA"/>
</dbReference>
<reference evidence="1 2" key="1">
    <citation type="submission" date="2015-02" db="EMBL/GenBank/DDBJ databases">
        <title>Single cell genomics of a rare environmental alphaproteobacterium provides unique insights into Rickettsiaceae evolution.</title>
        <authorList>
            <person name="Martijn J."/>
            <person name="Schulz F."/>
            <person name="Zaremba-Niedzwiedzka K."/>
            <person name="Viklund J."/>
            <person name="Stepanauskas R."/>
            <person name="Andersson S.G.E."/>
            <person name="Horn M."/>
            <person name="Guy L."/>
            <person name="Ettema T.J.G."/>
        </authorList>
    </citation>
    <scope>NUCLEOTIDE SEQUENCE [LARGE SCALE GENOMIC DNA]</scope>
    <source>
        <strain evidence="1 2">SCGC AAA041-L04</strain>
    </source>
</reference>
<dbReference type="Proteomes" id="UP000033358">
    <property type="component" value="Unassembled WGS sequence"/>
</dbReference>
<protein>
    <submittedName>
        <fullName evidence="1">Uncharacterized protein</fullName>
    </submittedName>
</protein>
<gene>
    <name evidence="1" type="ORF">SZ25_00356</name>
</gene>
<comment type="caution">
    <text evidence="1">The sequence shown here is derived from an EMBL/GenBank/DDBJ whole genome shotgun (WGS) entry which is preliminary data.</text>
</comment>
<dbReference type="AlphaFoldDB" id="A0A0F5MPC4"/>
<evidence type="ECO:0000313" key="2">
    <source>
        <dbReference type="Proteomes" id="UP000033358"/>
    </source>
</evidence>
<evidence type="ECO:0000313" key="1">
    <source>
        <dbReference type="EMBL" id="KKB96541.1"/>
    </source>
</evidence>
<proteinExistence type="predicted"/>